<dbReference type="InterPro" id="IPR008030">
    <property type="entry name" value="NmrA-like"/>
</dbReference>
<dbReference type="Pfam" id="PF05368">
    <property type="entry name" value="NmrA"/>
    <property type="match status" value="1"/>
</dbReference>
<dbReference type="EMBL" id="ML994717">
    <property type="protein sequence ID" value="KAF2176020.1"/>
    <property type="molecule type" value="Genomic_DNA"/>
</dbReference>
<dbReference type="PANTHER" id="PTHR42748:SF7">
    <property type="entry name" value="NMRA LIKE REDOX SENSOR 1-RELATED"/>
    <property type="match status" value="1"/>
</dbReference>
<feature type="domain" description="NmrA-like" evidence="3">
    <location>
        <begin position="3"/>
        <end position="251"/>
    </location>
</feature>
<evidence type="ECO:0000259" key="3">
    <source>
        <dbReference type="Pfam" id="PF05368"/>
    </source>
</evidence>
<dbReference type="Proteomes" id="UP000800200">
    <property type="component" value="Unassembled WGS sequence"/>
</dbReference>
<accession>A0A6A6DDG8</accession>
<proteinExistence type="inferred from homology"/>
<dbReference type="CDD" id="cd05251">
    <property type="entry name" value="NmrA_like_SDR_a"/>
    <property type="match status" value="1"/>
</dbReference>
<gene>
    <name evidence="4" type="ORF">K469DRAFT_700502</name>
</gene>
<dbReference type="Gene3D" id="3.40.50.720">
    <property type="entry name" value="NAD(P)-binding Rossmann-like Domain"/>
    <property type="match status" value="1"/>
</dbReference>
<dbReference type="SUPFAM" id="SSF51735">
    <property type="entry name" value="NAD(P)-binding Rossmann-fold domains"/>
    <property type="match status" value="1"/>
</dbReference>
<evidence type="ECO:0000313" key="4">
    <source>
        <dbReference type="EMBL" id="KAF2176020.1"/>
    </source>
</evidence>
<comment type="similarity">
    <text evidence="1">Belongs to the NmrA-type oxidoreductase family.</text>
</comment>
<evidence type="ECO:0000256" key="1">
    <source>
        <dbReference type="ARBA" id="ARBA00006328"/>
    </source>
</evidence>
<protein>
    <submittedName>
        <fullName evidence="4">NmrA family protein</fullName>
    </submittedName>
</protein>
<keyword evidence="2" id="KW-0521">NADP</keyword>
<dbReference type="AlphaFoldDB" id="A0A6A6DDG8"/>
<reference evidence="4" key="1">
    <citation type="journal article" date="2020" name="Stud. Mycol.">
        <title>101 Dothideomycetes genomes: a test case for predicting lifestyles and emergence of pathogens.</title>
        <authorList>
            <person name="Haridas S."/>
            <person name="Albert R."/>
            <person name="Binder M."/>
            <person name="Bloem J."/>
            <person name="Labutti K."/>
            <person name="Salamov A."/>
            <person name="Andreopoulos B."/>
            <person name="Baker S."/>
            <person name="Barry K."/>
            <person name="Bills G."/>
            <person name="Bluhm B."/>
            <person name="Cannon C."/>
            <person name="Castanera R."/>
            <person name="Culley D."/>
            <person name="Daum C."/>
            <person name="Ezra D."/>
            <person name="Gonzalez J."/>
            <person name="Henrissat B."/>
            <person name="Kuo A."/>
            <person name="Liang C."/>
            <person name="Lipzen A."/>
            <person name="Lutzoni F."/>
            <person name="Magnuson J."/>
            <person name="Mondo S."/>
            <person name="Nolan M."/>
            <person name="Ohm R."/>
            <person name="Pangilinan J."/>
            <person name="Park H.-J."/>
            <person name="Ramirez L."/>
            <person name="Alfaro M."/>
            <person name="Sun H."/>
            <person name="Tritt A."/>
            <person name="Yoshinaga Y."/>
            <person name="Zwiers L.-H."/>
            <person name="Turgeon B."/>
            <person name="Goodwin S."/>
            <person name="Spatafora J."/>
            <person name="Crous P."/>
            <person name="Grigoriev I."/>
        </authorList>
    </citation>
    <scope>NUCLEOTIDE SEQUENCE</scope>
    <source>
        <strain evidence="4">CBS 207.26</strain>
    </source>
</reference>
<dbReference type="PANTHER" id="PTHR42748">
    <property type="entry name" value="NITROGEN METABOLITE REPRESSION PROTEIN NMRA FAMILY MEMBER"/>
    <property type="match status" value="1"/>
</dbReference>
<dbReference type="InterPro" id="IPR036291">
    <property type="entry name" value="NAD(P)-bd_dom_sf"/>
</dbReference>
<organism evidence="4 5">
    <name type="scientific">Zopfia rhizophila CBS 207.26</name>
    <dbReference type="NCBI Taxonomy" id="1314779"/>
    <lineage>
        <taxon>Eukaryota</taxon>
        <taxon>Fungi</taxon>
        <taxon>Dikarya</taxon>
        <taxon>Ascomycota</taxon>
        <taxon>Pezizomycotina</taxon>
        <taxon>Dothideomycetes</taxon>
        <taxon>Dothideomycetes incertae sedis</taxon>
        <taxon>Zopfiaceae</taxon>
        <taxon>Zopfia</taxon>
    </lineage>
</organism>
<sequence>MPKSVLVAAGTGKQGRVVARELLERGHAVHILTRNPSSDTAKELQSMEAVLHAGDLGSAETIQTALDNVDAIFLAIPVNPANPAAEIAYAKNVLEAARNNGVKNIIYSSVARTGEHESFPGWNDDYPMAWYWKNKDTIEHMVRTAGIEHWTILRPAFFIQNFCRPEVEYMFPGLADAHELRVAFNADTQLDLIDVSDIAKFAAAALGSPSDFSGKEITLAAEKLTAAQIAELLSTISGEKITVDYINDNQAITLQKQGHIVIEAQLWQRDVGYGVDIESLKRYGVPLTLLSKALDQGALKWLSQQVGLSE</sequence>
<keyword evidence="5" id="KW-1185">Reference proteome</keyword>
<name>A0A6A6DDG8_9PEZI</name>
<dbReference type="GO" id="GO:0005634">
    <property type="term" value="C:nucleus"/>
    <property type="evidence" value="ECO:0007669"/>
    <property type="project" value="TreeGrafter"/>
</dbReference>
<evidence type="ECO:0000256" key="2">
    <source>
        <dbReference type="ARBA" id="ARBA00022857"/>
    </source>
</evidence>
<evidence type="ECO:0000313" key="5">
    <source>
        <dbReference type="Proteomes" id="UP000800200"/>
    </source>
</evidence>
<dbReference type="OrthoDB" id="419598at2759"/>
<dbReference type="InterPro" id="IPR051164">
    <property type="entry name" value="NmrA-like_oxidored"/>
</dbReference>